<dbReference type="RefSeq" id="WP_343041295.1">
    <property type="nucleotide sequence ID" value="NZ_WPNZ01000014.1"/>
</dbReference>
<protein>
    <recommendedName>
        <fullName evidence="4">Phage terminase-like protein, large subunit, contains N-terminal HTH domain</fullName>
    </recommendedName>
</protein>
<accession>A0A6L6X2Q1</accession>
<feature type="compositionally biased region" description="Polar residues" evidence="1">
    <location>
        <begin position="238"/>
        <end position="254"/>
    </location>
</feature>
<comment type="caution">
    <text evidence="2">The sequence shown here is derived from an EMBL/GenBank/DDBJ whole genome shotgun (WGS) entry which is preliminary data.</text>
</comment>
<dbReference type="AlphaFoldDB" id="A0A6L6X2Q1"/>
<keyword evidence="3" id="KW-1185">Reference proteome</keyword>
<organism evidence="2 3">
    <name type="scientific">Streptomyces typhae</name>
    <dbReference type="NCBI Taxonomy" id="2681492"/>
    <lineage>
        <taxon>Bacteria</taxon>
        <taxon>Bacillati</taxon>
        <taxon>Actinomycetota</taxon>
        <taxon>Actinomycetes</taxon>
        <taxon>Kitasatosporales</taxon>
        <taxon>Streptomycetaceae</taxon>
        <taxon>Streptomyces</taxon>
    </lineage>
</organism>
<dbReference type="EMBL" id="WPNZ01000014">
    <property type="protein sequence ID" value="MVO87920.1"/>
    <property type="molecule type" value="Genomic_DNA"/>
</dbReference>
<reference evidence="2 3" key="1">
    <citation type="submission" date="2019-11" db="EMBL/GenBank/DDBJ databases">
        <title>Streptomyces typhae sp. nov., a novel endophytic actinomycete isolated from the root of cattail pollen (Typha angustifolia L.).</title>
        <authorList>
            <person name="Peng C."/>
        </authorList>
    </citation>
    <scope>NUCLEOTIDE SEQUENCE [LARGE SCALE GENOMIC DNA]</scope>
    <source>
        <strain evidence="3">p1417</strain>
    </source>
</reference>
<evidence type="ECO:0000313" key="3">
    <source>
        <dbReference type="Proteomes" id="UP000483802"/>
    </source>
</evidence>
<evidence type="ECO:0000256" key="1">
    <source>
        <dbReference type="SAM" id="MobiDB-lite"/>
    </source>
</evidence>
<evidence type="ECO:0008006" key="4">
    <source>
        <dbReference type="Google" id="ProtNLM"/>
    </source>
</evidence>
<evidence type="ECO:0000313" key="2">
    <source>
        <dbReference type="EMBL" id="MVO87920.1"/>
    </source>
</evidence>
<proteinExistence type="predicted"/>
<feature type="region of interest" description="Disordered" evidence="1">
    <location>
        <begin position="228"/>
        <end position="258"/>
    </location>
</feature>
<gene>
    <name evidence="2" type="ORF">GPA10_24965</name>
</gene>
<dbReference type="Proteomes" id="UP000483802">
    <property type="component" value="Unassembled WGS sequence"/>
</dbReference>
<sequence length="545" mass="61112">MTKAPDLGFVVDFPTLWVVPDWIEAHCPVPDGFRAGEDMELYPWQLWCTVNHYRVKPTATVGQLAPAFHYRRSQVVAPQKTGKGPWSATIVLAEAAGPVVFDGWARGSERFRCKDHGCACGWWYEYEPGEPMGTPWPTPLIQLTATSEDQVANVYRPLQNMVRQGPLVEQLRVGEEFVRIGDRGRIDVVTSSALSRLGNPITTAVQDETGTWNEANKLRKVAETQRRGLAGMGGRALETTNSWDPSEDSVAQRTSESKARDIFRYHPQAPKTLSYGNKRDRRKIHTIVYAGSDHVDLDAIEAEASELLEKDPAQAERFFGNRCVAGSAGWLDGSKWAAKAKLRRVRAYTRIVLGFDGSDMDDWTAIRAETMDGYQFTPVFGANDEPTIWNPADYGGQVPRAEVRAAMDQLMRRYDVVRLYADPPYWDTEVDEWVDLYGEERVVRWYTRRMIQMHAAAERLKTDVVKRNTEGSRAAAFTHDGCAVTQSHVENTRMAERPSGLYVLRKASPAQKIDVCVASVLAHEALGDVIAAGLAEQEVSYYYGK</sequence>
<name>A0A6L6X2Q1_9ACTN</name>